<name>A0A392UKL9_9FABA</name>
<feature type="non-terminal residue" evidence="1">
    <location>
        <position position="1"/>
    </location>
</feature>
<sequence>VFCTTQQVLARCVASGARCAAQDNSASGPRALRSFARTLRRGQQTCSPRVDFLLTF</sequence>
<dbReference type="AlphaFoldDB" id="A0A392UKL9"/>
<accession>A0A392UKL9</accession>
<protein>
    <submittedName>
        <fullName evidence="1">Uncharacterized protein</fullName>
    </submittedName>
</protein>
<evidence type="ECO:0000313" key="1">
    <source>
        <dbReference type="EMBL" id="MCI72996.1"/>
    </source>
</evidence>
<comment type="caution">
    <text evidence="1">The sequence shown here is derived from an EMBL/GenBank/DDBJ whole genome shotgun (WGS) entry which is preliminary data.</text>
</comment>
<dbReference type="EMBL" id="LXQA010829403">
    <property type="protein sequence ID" value="MCI72996.1"/>
    <property type="molecule type" value="Genomic_DNA"/>
</dbReference>
<dbReference type="Proteomes" id="UP000265520">
    <property type="component" value="Unassembled WGS sequence"/>
</dbReference>
<reference evidence="1 2" key="1">
    <citation type="journal article" date="2018" name="Front. Plant Sci.">
        <title>Red Clover (Trifolium pratense) and Zigzag Clover (T. medium) - A Picture of Genomic Similarities and Differences.</title>
        <authorList>
            <person name="Dluhosova J."/>
            <person name="Istvanek J."/>
            <person name="Nedelnik J."/>
            <person name="Repkova J."/>
        </authorList>
    </citation>
    <scope>NUCLEOTIDE SEQUENCE [LARGE SCALE GENOMIC DNA]</scope>
    <source>
        <strain evidence="2">cv. 10/8</strain>
        <tissue evidence="1">Leaf</tissue>
    </source>
</reference>
<evidence type="ECO:0000313" key="2">
    <source>
        <dbReference type="Proteomes" id="UP000265520"/>
    </source>
</evidence>
<proteinExistence type="predicted"/>
<organism evidence="1 2">
    <name type="scientific">Trifolium medium</name>
    <dbReference type="NCBI Taxonomy" id="97028"/>
    <lineage>
        <taxon>Eukaryota</taxon>
        <taxon>Viridiplantae</taxon>
        <taxon>Streptophyta</taxon>
        <taxon>Embryophyta</taxon>
        <taxon>Tracheophyta</taxon>
        <taxon>Spermatophyta</taxon>
        <taxon>Magnoliopsida</taxon>
        <taxon>eudicotyledons</taxon>
        <taxon>Gunneridae</taxon>
        <taxon>Pentapetalae</taxon>
        <taxon>rosids</taxon>
        <taxon>fabids</taxon>
        <taxon>Fabales</taxon>
        <taxon>Fabaceae</taxon>
        <taxon>Papilionoideae</taxon>
        <taxon>50 kb inversion clade</taxon>
        <taxon>NPAAA clade</taxon>
        <taxon>Hologalegina</taxon>
        <taxon>IRL clade</taxon>
        <taxon>Trifolieae</taxon>
        <taxon>Trifolium</taxon>
    </lineage>
</organism>
<keyword evidence="2" id="KW-1185">Reference proteome</keyword>